<accession>A0A0D0C089</accession>
<dbReference type="Gene3D" id="2.40.70.10">
    <property type="entry name" value="Acid Proteases"/>
    <property type="match status" value="1"/>
</dbReference>
<organism evidence="2 3">
    <name type="scientific">Paxillus rubicundulus Ve08.2h10</name>
    <dbReference type="NCBI Taxonomy" id="930991"/>
    <lineage>
        <taxon>Eukaryota</taxon>
        <taxon>Fungi</taxon>
        <taxon>Dikarya</taxon>
        <taxon>Basidiomycota</taxon>
        <taxon>Agaricomycotina</taxon>
        <taxon>Agaricomycetes</taxon>
        <taxon>Agaricomycetidae</taxon>
        <taxon>Boletales</taxon>
        <taxon>Paxilineae</taxon>
        <taxon>Paxillaceae</taxon>
        <taxon>Paxillus</taxon>
    </lineage>
</organism>
<reference evidence="2 3" key="1">
    <citation type="submission" date="2014-04" db="EMBL/GenBank/DDBJ databases">
        <authorList>
            <consortium name="DOE Joint Genome Institute"/>
            <person name="Kuo A."/>
            <person name="Kohler A."/>
            <person name="Jargeat P."/>
            <person name="Nagy L.G."/>
            <person name="Floudas D."/>
            <person name="Copeland A."/>
            <person name="Barry K.W."/>
            <person name="Cichocki N."/>
            <person name="Veneault-Fourrey C."/>
            <person name="LaButti K."/>
            <person name="Lindquist E.A."/>
            <person name="Lipzen A."/>
            <person name="Lundell T."/>
            <person name="Morin E."/>
            <person name="Murat C."/>
            <person name="Sun H."/>
            <person name="Tunlid A."/>
            <person name="Henrissat B."/>
            <person name="Grigoriev I.V."/>
            <person name="Hibbett D.S."/>
            <person name="Martin F."/>
            <person name="Nordberg H.P."/>
            <person name="Cantor M.N."/>
            <person name="Hua S.X."/>
        </authorList>
    </citation>
    <scope>NUCLEOTIDE SEQUENCE [LARGE SCALE GENOMIC DNA]</scope>
    <source>
        <strain evidence="2 3">Ve08.2h10</strain>
    </source>
</reference>
<dbReference type="EMBL" id="KN827323">
    <property type="protein sequence ID" value="KIK76727.1"/>
    <property type="molecule type" value="Genomic_DNA"/>
</dbReference>
<sequence>MSMQIYTPAALIIKTSRVQLRVAPRDHIHGCTGNPVSMPSGSASYATIDTGTTLVAGPSSSIAGIYAQIPGSSPGTACTPEVNVEISFGGPSWAISPADLQFQILGIFSNYYFGAFFSIPM</sequence>
<evidence type="ECO:0000256" key="1">
    <source>
        <dbReference type="ARBA" id="ARBA00022750"/>
    </source>
</evidence>
<dbReference type="GO" id="GO:0006508">
    <property type="term" value="P:proteolysis"/>
    <property type="evidence" value="ECO:0007669"/>
    <property type="project" value="InterPro"/>
</dbReference>
<dbReference type="SUPFAM" id="SSF50630">
    <property type="entry name" value="Acid proteases"/>
    <property type="match status" value="1"/>
</dbReference>
<keyword evidence="1" id="KW-0378">Hydrolase</keyword>
<keyword evidence="1" id="KW-0064">Aspartyl protease</keyword>
<dbReference type="PROSITE" id="PS00141">
    <property type="entry name" value="ASP_PROTEASE"/>
    <property type="match status" value="1"/>
</dbReference>
<dbReference type="InParanoid" id="A0A0D0C089"/>
<gene>
    <name evidence="2" type="ORF">PAXRUDRAFT_835246</name>
</gene>
<keyword evidence="1" id="KW-0645">Protease</keyword>
<dbReference type="HOGENOM" id="CLU_2038802_0_0_1"/>
<dbReference type="STRING" id="930991.A0A0D0C089"/>
<dbReference type="OrthoDB" id="771136at2759"/>
<name>A0A0D0C089_9AGAM</name>
<dbReference type="InterPro" id="IPR021109">
    <property type="entry name" value="Peptidase_aspartic_dom_sf"/>
</dbReference>
<dbReference type="Proteomes" id="UP000054538">
    <property type="component" value="Unassembled WGS sequence"/>
</dbReference>
<dbReference type="InterPro" id="IPR001969">
    <property type="entry name" value="Aspartic_peptidase_AS"/>
</dbReference>
<evidence type="ECO:0000313" key="3">
    <source>
        <dbReference type="Proteomes" id="UP000054538"/>
    </source>
</evidence>
<dbReference type="AlphaFoldDB" id="A0A0D0C089"/>
<protein>
    <recommendedName>
        <fullName evidence="4">Peptidase A1 domain-containing protein</fullName>
    </recommendedName>
</protein>
<proteinExistence type="predicted"/>
<evidence type="ECO:0000313" key="2">
    <source>
        <dbReference type="EMBL" id="KIK76727.1"/>
    </source>
</evidence>
<dbReference type="GO" id="GO:0004190">
    <property type="term" value="F:aspartic-type endopeptidase activity"/>
    <property type="evidence" value="ECO:0007669"/>
    <property type="project" value="UniProtKB-KW"/>
</dbReference>
<keyword evidence="3" id="KW-1185">Reference proteome</keyword>
<evidence type="ECO:0008006" key="4">
    <source>
        <dbReference type="Google" id="ProtNLM"/>
    </source>
</evidence>
<reference evidence="3" key="2">
    <citation type="submission" date="2015-01" db="EMBL/GenBank/DDBJ databases">
        <title>Evolutionary Origins and Diversification of the Mycorrhizal Mutualists.</title>
        <authorList>
            <consortium name="DOE Joint Genome Institute"/>
            <consortium name="Mycorrhizal Genomics Consortium"/>
            <person name="Kohler A."/>
            <person name="Kuo A."/>
            <person name="Nagy L.G."/>
            <person name="Floudas D."/>
            <person name="Copeland A."/>
            <person name="Barry K.W."/>
            <person name="Cichocki N."/>
            <person name="Veneault-Fourrey C."/>
            <person name="LaButti K."/>
            <person name="Lindquist E.A."/>
            <person name="Lipzen A."/>
            <person name="Lundell T."/>
            <person name="Morin E."/>
            <person name="Murat C."/>
            <person name="Riley R."/>
            <person name="Ohm R."/>
            <person name="Sun H."/>
            <person name="Tunlid A."/>
            <person name="Henrissat B."/>
            <person name="Grigoriev I.V."/>
            <person name="Hibbett D.S."/>
            <person name="Martin F."/>
        </authorList>
    </citation>
    <scope>NUCLEOTIDE SEQUENCE [LARGE SCALE GENOMIC DNA]</scope>
    <source>
        <strain evidence="3">Ve08.2h10</strain>
    </source>
</reference>